<evidence type="ECO:0000256" key="1">
    <source>
        <dbReference type="SAM" id="Phobius"/>
    </source>
</evidence>
<evidence type="ECO:0000313" key="3">
    <source>
        <dbReference type="Proteomes" id="UP000030345"/>
    </source>
</evidence>
<feature type="transmembrane region" description="Helical" evidence="1">
    <location>
        <begin position="52"/>
        <end position="76"/>
    </location>
</feature>
<comment type="caution">
    <text evidence="2">The sequence shown here is derived from an EMBL/GenBank/DDBJ whole genome shotgun (WGS) entry which is preliminary data.</text>
</comment>
<dbReference type="Proteomes" id="UP000030345">
    <property type="component" value="Unassembled WGS sequence"/>
</dbReference>
<name>A0A0A2B7N0_PROMR</name>
<dbReference type="AlphaFoldDB" id="A0A0A2B7N0"/>
<organism evidence="2 3">
    <name type="scientific">Prochlorococcus marinus str. SB</name>
    <dbReference type="NCBI Taxonomy" id="59926"/>
    <lineage>
        <taxon>Bacteria</taxon>
        <taxon>Bacillati</taxon>
        <taxon>Cyanobacteriota</taxon>
        <taxon>Cyanophyceae</taxon>
        <taxon>Synechococcales</taxon>
        <taxon>Prochlorococcaceae</taxon>
        <taxon>Prochlorococcus</taxon>
    </lineage>
</organism>
<evidence type="ECO:0000313" key="2">
    <source>
        <dbReference type="EMBL" id="KGG09142.1"/>
    </source>
</evidence>
<keyword evidence="1" id="KW-0472">Membrane</keyword>
<dbReference type="EMBL" id="JNAS01000002">
    <property type="protein sequence ID" value="KGG09142.1"/>
    <property type="molecule type" value="Genomic_DNA"/>
</dbReference>
<dbReference type="InterPro" id="IPR021737">
    <property type="entry name" value="Phage_phiKZ_Orf197"/>
</dbReference>
<dbReference type="OrthoDB" id="558011at2"/>
<gene>
    <name evidence="2" type="ORF">EV02_1821</name>
</gene>
<protein>
    <recommendedName>
        <fullName evidence="4">DUF3307 domain-containing protein</fullName>
    </recommendedName>
</protein>
<dbReference type="eggNOG" id="ENOG50339UE">
    <property type="taxonomic scope" value="Bacteria"/>
</dbReference>
<reference evidence="3" key="1">
    <citation type="journal article" date="2014" name="Sci. Data">
        <title>Genomes of diverse isolates of the marine cyanobacterium Prochlorococcus.</title>
        <authorList>
            <person name="Biller S."/>
            <person name="Berube P."/>
            <person name="Thompson J."/>
            <person name="Kelly L."/>
            <person name="Roggensack S."/>
            <person name="Awad L."/>
            <person name="Roache-Johnson K."/>
            <person name="Ding H."/>
            <person name="Giovannoni S.J."/>
            <person name="Moore L.R."/>
            <person name="Chisholm S.W."/>
        </authorList>
    </citation>
    <scope>NUCLEOTIDE SEQUENCE [LARGE SCALE GENOMIC DNA]</scope>
    <source>
        <strain evidence="3">SB</strain>
    </source>
</reference>
<keyword evidence="1" id="KW-1133">Transmembrane helix</keyword>
<keyword evidence="1" id="KW-0812">Transmembrane</keyword>
<accession>A0A0A2B7N0</accession>
<dbReference type="Pfam" id="PF11750">
    <property type="entry name" value="DUF3307"/>
    <property type="match status" value="1"/>
</dbReference>
<evidence type="ECO:0008006" key="4">
    <source>
        <dbReference type="Google" id="ProtNLM"/>
    </source>
</evidence>
<dbReference type="RefSeq" id="WP_032520360.1">
    <property type="nucleotide sequence ID" value="NZ_CP138981.1"/>
</dbReference>
<proteinExistence type="predicted"/>
<dbReference type="STRING" id="59926.EV02_1821"/>
<sequence>MYFLEKLVPLVLGHFVADFAIQTDTVAINKCPNNNSKININWSWWMTGHVSLHGLIVFFVTGNSYLAFAEAIIHFYIDYLKCMGKFNLLIDQTLHIICKMIWVLFIIST</sequence>